<evidence type="ECO:0000313" key="5">
    <source>
        <dbReference type="Proteomes" id="UP001589654"/>
    </source>
</evidence>
<organism evidence="4 5">
    <name type="scientific">Echinicola jeungdonensis</name>
    <dbReference type="NCBI Taxonomy" id="709343"/>
    <lineage>
        <taxon>Bacteria</taxon>
        <taxon>Pseudomonadati</taxon>
        <taxon>Bacteroidota</taxon>
        <taxon>Cytophagia</taxon>
        <taxon>Cytophagales</taxon>
        <taxon>Cyclobacteriaceae</taxon>
        <taxon>Echinicola</taxon>
    </lineage>
</organism>
<feature type="domain" description="Piwi" evidence="3">
    <location>
        <begin position="393"/>
        <end position="685"/>
    </location>
</feature>
<gene>
    <name evidence="4" type="ORF">ACFFUR_12540</name>
</gene>
<dbReference type="Gene3D" id="3.40.50.2300">
    <property type="match status" value="1"/>
</dbReference>
<accession>A0ABV5J7J6</accession>
<dbReference type="Proteomes" id="UP001589654">
    <property type="component" value="Unassembled WGS sequence"/>
</dbReference>
<reference evidence="4 5" key="1">
    <citation type="submission" date="2024-09" db="EMBL/GenBank/DDBJ databases">
        <authorList>
            <person name="Sun Q."/>
            <person name="Mori K."/>
        </authorList>
    </citation>
    <scope>NUCLEOTIDE SEQUENCE [LARGE SCALE GENOMIC DNA]</scope>
    <source>
        <strain evidence="4 5">CECT 7682</strain>
    </source>
</reference>
<sequence>MSNLSFNILTFNHPQEEQVFFFTDQEQENLTRIHKTLVPKEVIEKYGEQEHYYTSFTEERPDFLAVLKPTSPEYQTIVTEDGEEKSIPVDNSTFSSSVLKRHYNSLIHNHFKSKGFLVKPNFISDTEVWLASDKQDTTGVYKIFDRFSLKVQFKSVSGSLELLVAFEGKSKIFKTSVSEFLEEVPIQAFNWVVYNKGLYRFDELPDDGRREYDKVYPVWNFDIRDALLQETEAPDKSNRYKKFKTAIDKFHRNYLNTDEFKSIIPIDANGFISVDKKRIGEVYKSSNQLVFGKKQTGKIPMYGIRDNGPFDLSTAVKINFFFILHEDDQEVGAKMHRYFNGTQSGFKGLEKFVHLPYQPNKEHAIIFKDRENPWPEIYQAIIDQDFDTDIQYLAIYITPISKHVSDRSRRQVYFKLKELLLQKGVSSQVIDPEKVLSNAKYHFSLPNIAIAILAKLNGTPWKLSTKLKSELIVGVGAFKHTDVDVQYIGSAFSFSNTGKFNRFECFQKDQTDELAGSIIRAVKDYVNINSNIRRLVIHFFKSMSREEIEPIENGLKELDLEIPVFIVSINKTESSDIVAFDQDWNELMPISGTFIKLGYNRFLLFNNTRYSKSEFNFNDGFSFPIKLKIECTVPELVNDYRTVKDLIDQVYQFSRMYWKSVRQQNLPVTIKYPEMVAEMLPYFEGNEIPEYGKDNLWFL</sequence>
<protein>
    <recommendedName>
        <fullName evidence="2">Protein argonaute</fullName>
    </recommendedName>
</protein>
<dbReference type="SUPFAM" id="SSF53098">
    <property type="entry name" value="Ribonuclease H-like"/>
    <property type="match status" value="1"/>
</dbReference>
<dbReference type="SMART" id="SM00950">
    <property type="entry name" value="Piwi"/>
    <property type="match status" value="1"/>
</dbReference>
<dbReference type="InterPro" id="IPR003165">
    <property type="entry name" value="Piwi"/>
</dbReference>
<keyword evidence="5" id="KW-1185">Reference proteome</keyword>
<dbReference type="Pfam" id="PF02171">
    <property type="entry name" value="Piwi"/>
    <property type="match status" value="1"/>
</dbReference>
<dbReference type="RefSeq" id="WP_290249299.1">
    <property type="nucleotide sequence ID" value="NZ_JAUFQT010000002.1"/>
</dbReference>
<evidence type="ECO:0000259" key="3">
    <source>
        <dbReference type="SMART" id="SM00950"/>
    </source>
</evidence>
<dbReference type="InterPro" id="IPR012337">
    <property type="entry name" value="RNaseH-like_sf"/>
</dbReference>
<dbReference type="InterPro" id="IPR036397">
    <property type="entry name" value="RNaseH_sf"/>
</dbReference>
<comment type="caution">
    <text evidence="4">The sequence shown here is derived from an EMBL/GenBank/DDBJ whole genome shotgun (WGS) entry which is preliminary data.</text>
</comment>
<proteinExistence type="inferred from homology"/>
<evidence type="ECO:0000256" key="2">
    <source>
        <dbReference type="ARBA" id="ARBA00035032"/>
    </source>
</evidence>
<evidence type="ECO:0000313" key="4">
    <source>
        <dbReference type="EMBL" id="MFB9212636.1"/>
    </source>
</evidence>
<evidence type="ECO:0000256" key="1">
    <source>
        <dbReference type="ARBA" id="ARBA00035012"/>
    </source>
</evidence>
<comment type="similarity">
    <text evidence="1">Belongs to the argonaute family. Long pAgo subfamily.</text>
</comment>
<dbReference type="EMBL" id="JBHMEW010000062">
    <property type="protein sequence ID" value="MFB9212636.1"/>
    <property type="molecule type" value="Genomic_DNA"/>
</dbReference>
<dbReference type="Gene3D" id="3.30.420.10">
    <property type="entry name" value="Ribonuclease H-like superfamily/Ribonuclease H"/>
    <property type="match status" value="1"/>
</dbReference>
<name>A0ABV5J7J6_9BACT</name>